<proteinExistence type="inferred from homology"/>
<dbReference type="InterPro" id="IPR002379">
    <property type="entry name" value="ATPase_proteolipid_c-like_dom"/>
</dbReference>
<feature type="domain" description="V-ATPase proteolipid subunit C-like" evidence="9">
    <location>
        <begin position="8"/>
        <end position="67"/>
    </location>
</feature>
<evidence type="ECO:0000256" key="6">
    <source>
        <dbReference type="ARBA" id="ARBA00023065"/>
    </source>
</evidence>
<dbReference type="Proteomes" id="UP001179600">
    <property type="component" value="Chromosome"/>
</dbReference>
<protein>
    <submittedName>
        <fullName evidence="10">V-type ATP synthase subunit K</fullName>
    </submittedName>
</protein>
<dbReference type="NCBIfam" id="NF005124">
    <property type="entry name" value="PRK06558.1"/>
    <property type="match status" value="1"/>
</dbReference>
<accession>A0AAF0BH04</accession>
<keyword evidence="3 8" id="KW-0813">Transport</keyword>
<evidence type="ECO:0000256" key="5">
    <source>
        <dbReference type="ARBA" id="ARBA00022989"/>
    </source>
</evidence>
<dbReference type="PRINTS" id="PR00122">
    <property type="entry name" value="VACATPASE"/>
</dbReference>
<feature type="transmembrane region" description="Helical" evidence="8">
    <location>
        <begin position="80"/>
        <end position="99"/>
    </location>
</feature>
<keyword evidence="6 8" id="KW-0406">Ion transport</keyword>
<evidence type="ECO:0000256" key="7">
    <source>
        <dbReference type="ARBA" id="ARBA00023136"/>
    </source>
</evidence>
<evidence type="ECO:0000313" key="11">
    <source>
        <dbReference type="Proteomes" id="UP001179600"/>
    </source>
</evidence>
<keyword evidence="4 8" id="KW-0812">Transmembrane</keyword>
<feature type="transmembrane region" description="Helical" evidence="8">
    <location>
        <begin position="48"/>
        <end position="68"/>
    </location>
</feature>
<dbReference type="EMBL" id="CP116507">
    <property type="protein sequence ID" value="WCG23629.1"/>
    <property type="molecule type" value="Genomic_DNA"/>
</dbReference>
<sequence length="147" mass="15310">MGYFFTMIAIGLAVGLPGVGSAYGVGTAGEAAAALISEQPEKFAQSLILQLLPGTQGLYGFIIGFFIFNQIGEPTDIVHGLHLMGAALPVAITGLWSGMRQGRVSAAGMQILAKKPEETTKGILYSAMVETYAILGFVISIFLVLGA</sequence>
<dbReference type="AlphaFoldDB" id="A0AAF0BH04"/>
<dbReference type="SUPFAM" id="SSF81333">
    <property type="entry name" value="F1F0 ATP synthase subunit C"/>
    <property type="match status" value="2"/>
</dbReference>
<dbReference type="PANTHER" id="PTHR10263">
    <property type="entry name" value="V-TYPE PROTON ATPASE PROTEOLIPID SUBUNIT"/>
    <property type="match status" value="1"/>
</dbReference>
<dbReference type="CDD" id="cd18179">
    <property type="entry name" value="ATP-synt_Vo_Ao_c_NTPK_rpt1"/>
    <property type="match status" value="1"/>
</dbReference>
<comment type="subcellular location">
    <subcellularLocation>
        <location evidence="1">Membrane</location>
        <topology evidence="1">Multi-pass membrane protein</topology>
    </subcellularLocation>
</comment>
<evidence type="ECO:0000313" key="10">
    <source>
        <dbReference type="EMBL" id="WCG23629.1"/>
    </source>
</evidence>
<comment type="similarity">
    <text evidence="2 8">Belongs to the V-ATPase proteolipid subunit family.</text>
</comment>
<dbReference type="GO" id="GO:0046961">
    <property type="term" value="F:proton-transporting ATPase activity, rotational mechanism"/>
    <property type="evidence" value="ECO:0007669"/>
    <property type="project" value="InterPro"/>
</dbReference>
<name>A0AAF0BH04_9ENTE</name>
<evidence type="ECO:0000256" key="8">
    <source>
        <dbReference type="RuleBase" id="RU363060"/>
    </source>
</evidence>
<dbReference type="Pfam" id="PF00137">
    <property type="entry name" value="ATP-synt_C"/>
    <property type="match status" value="2"/>
</dbReference>
<evidence type="ECO:0000256" key="1">
    <source>
        <dbReference type="ARBA" id="ARBA00004141"/>
    </source>
</evidence>
<gene>
    <name evidence="10" type="ORF">PML95_06025</name>
</gene>
<keyword evidence="5 8" id="KW-1133">Transmembrane helix</keyword>
<dbReference type="InterPro" id="IPR035921">
    <property type="entry name" value="F/V-ATP_Csub_sf"/>
</dbReference>
<evidence type="ECO:0000256" key="4">
    <source>
        <dbReference type="ARBA" id="ARBA00022692"/>
    </source>
</evidence>
<dbReference type="CDD" id="cd18180">
    <property type="entry name" value="ATP-synt_Vo_Ao_c_NTPK_rpt2"/>
    <property type="match status" value="1"/>
</dbReference>
<organism evidence="10 11">
    <name type="scientific">Vagococcus lutrae</name>
    <dbReference type="NCBI Taxonomy" id="81947"/>
    <lineage>
        <taxon>Bacteria</taxon>
        <taxon>Bacillati</taxon>
        <taxon>Bacillota</taxon>
        <taxon>Bacilli</taxon>
        <taxon>Lactobacillales</taxon>
        <taxon>Enterococcaceae</taxon>
        <taxon>Vagococcus</taxon>
    </lineage>
</organism>
<dbReference type="Gene3D" id="1.20.120.610">
    <property type="entry name" value="lithium bound rotor ring of v- atpase"/>
    <property type="match status" value="1"/>
</dbReference>
<evidence type="ECO:0000256" key="2">
    <source>
        <dbReference type="ARBA" id="ARBA00007296"/>
    </source>
</evidence>
<evidence type="ECO:0000256" key="3">
    <source>
        <dbReference type="ARBA" id="ARBA00022448"/>
    </source>
</evidence>
<reference evidence="10" key="1">
    <citation type="submission" date="2023-01" db="EMBL/GenBank/DDBJ databases">
        <title>Oxazolidinone resistance genes in florfenicol resistant enterococci from beef cattle and veal calves at slaughter.</title>
        <authorList>
            <person name="Biggel M."/>
        </authorList>
    </citation>
    <scope>NUCLEOTIDE SEQUENCE</scope>
    <source>
        <strain evidence="10">K204-1</strain>
    </source>
</reference>
<keyword evidence="7 8" id="KW-0472">Membrane</keyword>
<dbReference type="GO" id="GO:0033179">
    <property type="term" value="C:proton-transporting V-type ATPase, V0 domain"/>
    <property type="evidence" value="ECO:0007669"/>
    <property type="project" value="InterPro"/>
</dbReference>
<evidence type="ECO:0000259" key="9">
    <source>
        <dbReference type="Pfam" id="PF00137"/>
    </source>
</evidence>
<feature type="domain" description="V-ATPase proteolipid subunit C-like" evidence="9">
    <location>
        <begin position="84"/>
        <end position="143"/>
    </location>
</feature>
<dbReference type="FunFam" id="1.20.120.610:FF:000005">
    <property type="entry name" value="V-type sodium ATPase subunit K"/>
    <property type="match status" value="1"/>
</dbReference>
<feature type="transmembrane region" description="Helical" evidence="8">
    <location>
        <begin position="123"/>
        <end position="145"/>
    </location>
</feature>
<dbReference type="InterPro" id="IPR000245">
    <property type="entry name" value="ATPase_proteolipid_csu"/>
</dbReference>